<dbReference type="Pfam" id="PF08818">
    <property type="entry name" value="DUF1801"/>
    <property type="match status" value="1"/>
</dbReference>
<dbReference type="InterPro" id="IPR014922">
    <property type="entry name" value="YdhG-like"/>
</dbReference>
<reference evidence="2 3" key="1">
    <citation type="submission" date="2018-03" db="EMBL/GenBank/DDBJ databases">
        <title>Genomic Encyclopedia of Type Strains, Phase III (KMG-III): the genomes of soil and plant-associated and newly described type strains.</title>
        <authorList>
            <person name="Whitman W."/>
        </authorList>
    </citation>
    <scope>NUCLEOTIDE SEQUENCE [LARGE SCALE GENOMIC DNA]</scope>
    <source>
        <strain evidence="2 3">CGMCC 4.7125</strain>
    </source>
</reference>
<gene>
    <name evidence="2" type="ORF">B0I33_102274</name>
</gene>
<evidence type="ECO:0000259" key="1">
    <source>
        <dbReference type="Pfam" id="PF08818"/>
    </source>
</evidence>
<evidence type="ECO:0000313" key="3">
    <source>
        <dbReference type="Proteomes" id="UP000238362"/>
    </source>
</evidence>
<accession>A0A2T0M0N5</accession>
<feature type="domain" description="YdhG-like" evidence="1">
    <location>
        <begin position="19"/>
        <end position="115"/>
    </location>
</feature>
<dbReference type="Proteomes" id="UP000238362">
    <property type="component" value="Unassembled WGS sequence"/>
</dbReference>
<dbReference type="OrthoDB" id="192368at2"/>
<dbReference type="EMBL" id="PVNH01000002">
    <property type="protein sequence ID" value="PRX50155.1"/>
    <property type="molecule type" value="Genomic_DNA"/>
</dbReference>
<sequence>MPRHTTVAEYVTALDSPLREVAGKLVPIIEAALPDAPGALWHGHPVWGTGPKPGAAPICLLKAYSSSVTFGLWHGQAVADPSGRLEPGAREMAGVKLADVADIDGELFTGWLRQARALANPS</sequence>
<name>A0A2T0M0N5_9PSEU</name>
<dbReference type="SUPFAM" id="SSF159888">
    <property type="entry name" value="YdhG-like"/>
    <property type="match status" value="1"/>
</dbReference>
<dbReference type="AlphaFoldDB" id="A0A2T0M0N5"/>
<comment type="caution">
    <text evidence="2">The sequence shown here is derived from an EMBL/GenBank/DDBJ whole genome shotgun (WGS) entry which is preliminary data.</text>
</comment>
<proteinExistence type="predicted"/>
<organism evidence="2 3">
    <name type="scientific">Prauserella shujinwangii</name>
    <dbReference type="NCBI Taxonomy" id="1453103"/>
    <lineage>
        <taxon>Bacteria</taxon>
        <taxon>Bacillati</taxon>
        <taxon>Actinomycetota</taxon>
        <taxon>Actinomycetes</taxon>
        <taxon>Pseudonocardiales</taxon>
        <taxon>Pseudonocardiaceae</taxon>
        <taxon>Prauserella</taxon>
    </lineage>
</organism>
<keyword evidence="3" id="KW-1185">Reference proteome</keyword>
<protein>
    <recommendedName>
        <fullName evidence="1">YdhG-like domain-containing protein</fullName>
    </recommendedName>
</protein>
<evidence type="ECO:0000313" key="2">
    <source>
        <dbReference type="EMBL" id="PRX50155.1"/>
    </source>
</evidence>
<dbReference type="RefSeq" id="WP_106177267.1">
    <property type="nucleotide sequence ID" value="NZ_PVNH01000002.1"/>
</dbReference>